<protein>
    <submittedName>
        <fullName evidence="3">Uncharacterized protein</fullName>
    </submittedName>
</protein>
<dbReference type="RefSeq" id="XP_056553075.1">
    <property type="nucleotide sequence ID" value="XM_056701012.1"/>
</dbReference>
<dbReference type="EMBL" id="JAPZBS010000007">
    <property type="protein sequence ID" value="KAJ5368333.1"/>
    <property type="molecule type" value="Genomic_DNA"/>
</dbReference>
<feature type="transmembrane region" description="Helical" evidence="2">
    <location>
        <begin position="12"/>
        <end position="31"/>
    </location>
</feature>
<feature type="region of interest" description="Disordered" evidence="1">
    <location>
        <begin position="216"/>
        <end position="257"/>
    </location>
</feature>
<dbReference type="OrthoDB" id="5427664at2759"/>
<dbReference type="AlphaFoldDB" id="A0A9W9V480"/>
<keyword evidence="2" id="KW-0812">Transmembrane</keyword>
<reference evidence="3" key="1">
    <citation type="submission" date="2022-11" db="EMBL/GenBank/DDBJ databases">
        <authorList>
            <person name="Petersen C."/>
        </authorList>
    </citation>
    <scope>NUCLEOTIDE SEQUENCE</scope>
    <source>
        <strain evidence="3">IBT 29864</strain>
    </source>
</reference>
<keyword evidence="2" id="KW-1133">Transmembrane helix</keyword>
<organism evidence="3 4">
    <name type="scientific">Penicillium cataractarum</name>
    <dbReference type="NCBI Taxonomy" id="2100454"/>
    <lineage>
        <taxon>Eukaryota</taxon>
        <taxon>Fungi</taxon>
        <taxon>Dikarya</taxon>
        <taxon>Ascomycota</taxon>
        <taxon>Pezizomycotina</taxon>
        <taxon>Eurotiomycetes</taxon>
        <taxon>Eurotiomycetidae</taxon>
        <taxon>Eurotiales</taxon>
        <taxon>Aspergillaceae</taxon>
        <taxon>Penicillium</taxon>
    </lineage>
</organism>
<dbReference type="GeneID" id="81440191"/>
<comment type="caution">
    <text evidence="3">The sequence shown here is derived from an EMBL/GenBank/DDBJ whole genome shotgun (WGS) entry which is preliminary data.</text>
</comment>
<feature type="transmembrane region" description="Helical" evidence="2">
    <location>
        <begin position="140"/>
        <end position="159"/>
    </location>
</feature>
<feature type="transmembrane region" description="Helical" evidence="2">
    <location>
        <begin position="113"/>
        <end position="133"/>
    </location>
</feature>
<feature type="compositionally biased region" description="Polar residues" evidence="1">
    <location>
        <begin position="246"/>
        <end position="257"/>
    </location>
</feature>
<reference evidence="3" key="2">
    <citation type="journal article" date="2023" name="IMA Fungus">
        <title>Comparative genomic study of the Penicillium genus elucidates a diverse pangenome and 15 lateral gene transfer events.</title>
        <authorList>
            <person name="Petersen C."/>
            <person name="Sorensen T."/>
            <person name="Nielsen M.R."/>
            <person name="Sondergaard T.E."/>
            <person name="Sorensen J.L."/>
            <person name="Fitzpatrick D.A."/>
            <person name="Frisvad J.C."/>
            <person name="Nielsen K.L."/>
        </authorList>
    </citation>
    <scope>NUCLEOTIDE SEQUENCE</scope>
    <source>
        <strain evidence="3">IBT 29864</strain>
    </source>
</reference>
<proteinExistence type="predicted"/>
<feature type="compositionally biased region" description="Basic and acidic residues" evidence="1">
    <location>
        <begin position="233"/>
        <end position="245"/>
    </location>
</feature>
<feature type="transmembrane region" description="Helical" evidence="2">
    <location>
        <begin position="62"/>
        <end position="79"/>
    </location>
</feature>
<keyword evidence="4" id="KW-1185">Reference proteome</keyword>
<evidence type="ECO:0000256" key="2">
    <source>
        <dbReference type="SAM" id="Phobius"/>
    </source>
</evidence>
<gene>
    <name evidence="3" type="ORF">N7496_008093</name>
</gene>
<evidence type="ECO:0000313" key="3">
    <source>
        <dbReference type="EMBL" id="KAJ5368333.1"/>
    </source>
</evidence>
<evidence type="ECO:0000313" key="4">
    <source>
        <dbReference type="Proteomes" id="UP001147782"/>
    </source>
</evidence>
<name>A0A9W9V480_9EURO</name>
<dbReference type="Proteomes" id="UP001147782">
    <property type="component" value="Unassembled WGS sequence"/>
</dbReference>
<sequence length="257" mass="29022">MDTYHLHLVFDIASFVGVSNTAALVCWRFCLAKMGEFPGTKNRSSGPTRRISLRTYWTEDRYRATFIFIILYLALLILLEVRLHQWAPDAEPGRCYYSYLVTSASASHPGADMVYVAITGSWLIIIVLAGMFAGVARRRWILIFSMLHFPLHLYMTIALRQANQGKFEGETKHEHEWDFGQTTAVILLGIAVSELITKGREYYNFERHVAKFGISQGENEPSVGDTEGASKNGYDKLPRDERISESQHPASNGYSSG</sequence>
<accession>A0A9W9V480</accession>
<evidence type="ECO:0000256" key="1">
    <source>
        <dbReference type="SAM" id="MobiDB-lite"/>
    </source>
</evidence>
<feature type="transmembrane region" description="Helical" evidence="2">
    <location>
        <begin position="179"/>
        <end position="197"/>
    </location>
</feature>
<keyword evidence="2" id="KW-0472">Membrane</keyword>